<gene>
    <name evidence="1" type="ORF">F3W81_00155</name>
</gene>
<dbReference type="EMBL" id="CP045201">
    <property type="protein sequence ID" value="QOL79384.1"/>
    <property type="molecule type" value="Genomic_DNA"/>
</dbReference>
<dbReference type="KEGG" id="pshq:F3W81_00155"/>
<evidence type="ECO:0008006" key="3">
    <source>
        <dbReference type="Google" id="ProtNLM"/>
    </source>
</evidence>
<keyword evidence="2" id="KW-1185">Reference proteome</keyword>
<evidence type="ECO:0000313" key="1">
    <source>
        <dbReference type="EMBL" id="QOL79384.1"/>
    </source>
</evidence>
<accession>A0A7M3V2S1</accession>
<evidence type="ECO:0000313" key="2">
    <source>
        <dbReference type="Proteomes" id="UP000594118"/>
    </source>
</evidence>
<proteinExistence type="predicted"/>
<dbReference type="RefSeq" id="WP_193081520.1">
    <property type="nucleotide sequence ID" value="NZ_CP045201.1"/>
</dbReference>
<dbReference type="Proteomes" id="UP000594118">
    <property type="component" value="Chromosome"/>
</dbReference>
<dbReference type="InterPro" id="IPR029058">
    <property type="entry name" value="AB_hydrolase_fold"/>
</dbReference>
<protein>
    <recommendedName>
        <fullName evidence="3">Peptidase S9 prolyl oligopeptidase catalytic domain-containing protein</fullName>
    </recommendedName>
</protein>
<dbReference type="SUPFAM" id="SSF53474">
    <property type="entry name" value="alpha/beta-Hydrolases"/>
    <property type="match status" value="1"/>
</dbReference>
<sequence>MSADRIAIETLAEDAILRINALRREGPHLVVCFASVGKGWHLMPPDEFVGTIAKMPQTSALFVSDMTRSWMNNAHLRETVARVVGSVIAAEGITRVTTLGLSMGGFSALVASRLFPVDTAIALSPQFSILRDLIPGERRWRHWTGKVIAPDYPSVLPLSDQGRLVVVHGLGDDIAHMRAFPVQDNLDHFVFPDAKHSEIGMMLKRSGQLGPFLTAAAEHNKQGMVRALRSLGGIWRGRYEARFSEEPR</sequence>
<dbReference type="AlphaFoldDB" id="A0A7M3V2S1"/>
<organism evidence="1 2">
    <name type="scientific">Pseudooceanicola spongiae</name>
    <dbReference type="NCBI Taxonomy" id="2613965"/>
    <lineage>
        <taxon>Bacteria</taxon>
        <taxon>Pseudomonadati</taxon>
        <taxon>Pseudomonadota</taxon>
        <taxon>Alphaproteobacteria</taxon>
        <taxon>Rhodobacterales</taxon>
        <taxon>Paracoccaceae</taxon>
        <taxon>Pseudooceanicola</taxon>
    </lineage>
</organism>
<dbReference type="Gene3D" id="3.40.50.1820">
    <property type="entry name" value="alpha/beta hydrolase"/>
    <property type="match status" value="1"/>
</dbReference>
<name>A0A7M3V2S1_9RHOB</name>
<reference evidence="1 2" key="1">
    <citation type="submission" date="2019-10" db="EMBL/GenBank/DDBJ databases">
        <title>Pseudopuniceibacterium sp. HQ09 islated from Antarctica.</title>
        <authorList>
            <person name="Liao L."/>
            <person name="Su S."/>
            <person name="Chen B."/>
            <person name="Yu Y."/>
        </authorList>
    </citation>
    <scope>NUCLEOTIDE SEQUENCE [LARGE SCALE GENOMIC DNA]</scope>
    <source>
        <strain evidence="1 2">HQ09</strain>
    </source>
</reference>